<dbReference type="Pfam" id="PF00754">
    <property type="entry name" value="F5_F8_type_C"/>
    <property type="match status" value="1"/>
</dbReference>
<keyword evidence="2" id="KW-1003">Cell membrane</keyword>
<comment type="similarity">
    <text evidence="12">Belongs to the protein kinase superfamily. Tyr protein kinase family. Insulin receptor subfamily.</text>
</comment>
<evidence type="ECO:0000256" key="5">
    <source>
        <dbReference type="ARBA" id="ARBA00022741"/>
    </source>
</evidence>
<accession>A0A8K1FY23</accession>
<evidence type="ECO:0000256" key="6">
    <source>
        <dbReference type="ARBA" id="ARBA00022840"/>
    </source>
</evidence>
<keyword evidence="6" id="KW-0067">ATP-binding</keyword>
<keyword evidence="11" id="KW-0325">Glycoprotein</keyword>
<dbReference type="PANTHER" id="PTHR24543:SF291">
    <property type="entry name" value="SMOKE ALARM, ISOFORM D"/>
    <property type="match status" value="1"/>
</dbReference>
<evidence type="ECO:0000256" key="10">
    <source>
        <dbReference type="ARBA" id="ARBA00023170"/>
    </source>
</evidence>
<evidence type="ECO:0000256" key="9">
    <source>
        <dbReference type="ARBA" id="ARBA00023157"/>
    </source>
</evidence>
<dbReference type="Gene3D" id="2.60.120.1190">
    <property type="match status" value="2"/>
</dbReference>
<dbReference type="PROSITE" id="PS01286">
    <property type="entry name" value="FA58C_2"/>
    <property type="match status" value="1"/>
</dbReference>
<keyword evidence="3" id="KW-0812">Transmembrane</keyword>
<protein>
    <recommendedName>
        <fullName evidence="13">F5/8 type C domain-containing protein</fullName>
    </recommendedName>
</protein>
<dbReference type="InterPro" id="IPR000421">
    <property type="entry name" value="FA58C"/>
</dbReference>
<dbReference type="GO" id="GO:0005524">
    <property type="term" value="F:ATP binding"/>
    <property type="evidence" value="ECO:0007669"/>
    <property type="project" value="UniProtKB-KW"/>
</dbReference>
<dbReference type="InterPro" id="IPR048525">
    <property type="entry name" value="DDR1-2_DS-like"/>
</dbReference>
<dbReference type="SUPFAM" id="SSF49785">
    <property type="entry name" value="Galactose-binding domain-like"/>
    <property type="match status" value="1"/>
</dbReference>
<keyword evidence="5" id="KW-0547">Nucleotide-binding</keyword>
<dbReference type="Pfam" id="PF21114">
    <property type="entry name" value="DDR1-2_DS-like"/>
    <property type="match status" value="2"/>
</dbReference>
<dbReference type="EMBL" id="SWJQ01003563">
    <property type="protein sequence ID" value="TRZ05721.1"/>
    <property type="molecule type" value="Genomic_DNA"/>
</dbReference>
<dbReference type="OrthoDB" id="6071166at2759"/>
<dbReference type="SMART" id="SM00231">
    <property type="entry name" value="FA58C"/>
    <property type="match status" value="1"/>
</dbReference>
<dbReference type="PANTHER" id="PTHR24543">
    <property type="entry name" value="MULTICOPPER OXIDASE-RELATED"/>
    <property type="match status" value="1"/>
</dbReference>
<keyword evidence="15" id="KW-1185">Reference proteome</keyword>
<evidence type="ECO:0000256" key="4">
    <source>
        <dbReference type="ARBA" id="ARBA00022729"/>
    </source>
</evidence>
<gene>
    <name evidence="14" type="ORF">HGM15179_021386</name>
</gene>
<evidence type="ECO:0000256" key="7">
    <source>
        <dbReference type="ARBA" id="ARBA00022989"/>
    </source>
</evidence>
<keyword evidence="7" id="KW-1133">Transmembrane helix</keyword>
<evidence type="ECO:0000313" key="15">
    <source>
        <dbReference type="Proteomes" id="UP000796761"/>
    </source>
</evidence>
<dbReference type="FunFam" id="2.60.120.260:FF:000007">
    <property type="entry name" value="Discoidin domain receptor tyrosine kinase 1"/>
    <property type="match status" value="1"/>
</dbReference>
<dbReference type="Gene3D" id="2.60.120.260">
    <property type="entry name" value="Galactose-binding domain-like"/>
    <property type="match status" value="1"/>
</dbReference>
<feature type="domain" description="F5/8 type C" evidence="13">
    <location>
        <begin position="1"/>
        <end position="149"/>
    </location>
</feature>
<evidence type="ECO:0000256" key="2">
    <source>
        <dbReference type="ARBA" id="ARBA00022475"/>
    </source>
</evidence>
<name>A0A8K1FY23_9PASS</name>
<dbReference type="GO" id="GO:0005886">
    <property type="term" value="C:plasma membrane"/>
    <property type="evidence" value="ECO:0007669"/>
    <property type="project" value="UniProtKB-SubCell"/>
</dbReference>
<keyword evidence="4" id="KW-0732">Signal</keyword>
<evidence type="ECO:0000256" key="12">
    <source>
        <dbReference type="ARBA" id="ARBA00061639"/>
    </source>
</evidence>
<evidence type="ECO:0000256" key="3">
    <source>
        <dbReference type="ARBA" id="ARBA00022692"/>
    </source>
</evidence>
<evidence type="ECO:0000256" key="8">
    <source>
        <dbReference type="ARBA" id="ARBA00023136"/>
    </source>
</evidence>
<comment type="caution">
    <text evidence="14">The sequence shown here is derived from an EMBL/GenBank/DDBJ whole genome shotgun (WGS) entry which is preliminary data.</text>
</comment>
<reference evidence="14" key="1">
    <citation type="submission" date="2019-04" db="EMBL/GenBank/DDBJ databases">
        <title>Genome assembly of Zosterops borbonicus 15179.</title>
        <authorList>
            <person name="Leroy T."/>
            <person name="Anselmetti Y."/>
            <person name="Tilak M.-K."/>
            <person name="Nabholz B."/>
        </authorList>
    </citation>
    <scope>NUCLEOTIDE SEQUENCE</scope>
    <source>
        <strain evidence="14">HGM_15179</strain>
        <tissue evidence="14">Muscle</tissue>
    </source>
</reference>
<dbReference type="PROSITE" id="PS01285">
    <property type="entry name" value="FA58C_1"/>
    <property type="match status" value="1"/>
</dbReference>
<keyword evidence="9" id="KW-1015">Disulfide bond</keyword>
<keyword evidence="10" id="KW-0675">Receptor</keyword>
<organism evidence="14 15">
    <name type="scientific">Zosterops borbonicus</name>
    <dbReference type="NCBI Taxonomy" id="364589"/>
    <lineage>
        <taxon>Eukaryota</taxon>
        <taxon>Metazoa</taxon>
        <taxon>Chordata</taxon>
        <taxon>Craniata</taxon>
        <taxon>Vertebrata</taxon>
        <taxon>Euteleostomi</taxon>
        <taxon>Archelosauria</taxon>
        <taxon>Archosauria</taxon>
        <taxon>Dinosauria</taxon>
        <taxon>Saurischia</taxon>
        <taxon>Theropoda</taxon>
        <taxon>Coelurosauria</taxon>
        <taxon>Aves</taxon>
        <taxon>Neognathae</taxon>
        <taxon>Neoaves</taxon>
        <taxon>Telluraves</taxon>
        <taxon>Australaves</taxon>
        <taxon>Passeriformes</taxon>
        <taxon>Sylvioidea</taxon>
        <taxon>Zosteropidae</taxon>
        <taxon>Zosterops</taxon>
    </lineage>
</organism>
<keyword evidence="8" id="KW-0472">Membrane</keyword>
<dbReference type="PROSITE" id="PS50022">
    <property type="entry name" value="FA58C_3"/>
    <property type="match status" value="1"/>
</dbReference>
<dbReference type="InterPro" id="IPR008979">
    <property type="entry name" value="Galactose-bd-like_sf"/>
</dbReference>
<evidence type="ECO:0000256" key="11">
    <source>
        <dbReference type="ARBA" id="ARBA00023180"/>
    </source>
</evidence>
<feature type="non-terminal residue" evidence="14">
    <location>
        <position position="510"/>
    </location>
</feature>
<dbReference type="CDD" id="cd00057">
    <property type="entry name" value="FA58C"/>
    <property type="match status" value="1"/>
</dbReference>
<evidence type="ECO:0000313" key="14">
    <source>
        <dbReference type="EMBL" id="TRZ05721.1"/>
    </source>
</evidence>
<sequence length="510" mass="57605">MEDGTIPDFRLSASSAWSDSTAARHGRLGRSDGDGAWCPAGPVFPAEQEFLEVDLGHLHLVTLVGTQGRHAGGHGREFARQYRLSYSRDRRRWVPWRDRWGHEVIGGNEDPEGVVLKDLSPAPVARALRVYPRAPRAMSVCLRLELYGCPWEAGLVSYTAPRGHVMTFDPIPVVLNDSTYDGFSAGPLNFGGLGQLSDGVLGLDDFLRTRERRLWPGYDYVGWPRPPGPRPHLEMEFEFQELRTFHAMQVHCNNLHTRGVGIFREVECRFKKTLATTWEPEVVTHGLAKDIKDPSARLVNVPLGGRHARFIQCRFFFGAEWMLFSEVSFVSAGLVSYTAPRGHVMTFDPIPVVLNDSTYDGFSAGPLNFGGLGQLSDGVLGLDDFLRTRERRLWPGYDYVGWPRPPGPRPHLEMEFEFQELRTFHAMQVHCNNLHTRGVGIFREVECRFKKTLATTWEPEVVTHGLAKDIKDPSARLVNVPLGGRHARFIQCRFFFGAEWMLFSEVSFVS</sequence>
<comment type="subcellular location">
    <subcellularLocation>
        <location evidence="1">Cell membrane</location>
        <topology evidence="1">Single-pass type I membrane protein</topology>
    </subcellularLocation>
</comment>
<dbReference type="Proteomes" id="UP000796761">
    <property type="component" value="Unassembled WGS sequence"/>
</dbReference>
<evidence type="ECO:0000259" key="13">
    <source>
        <dbReference type="PROSITE" id="PS50022"/>
    </source>
</evidence>
<proteinExistence type="inferred from homology"/>
<evidence type="ECO:0000256" key="1">
    <source>
        <dbReference type="ARBA" id="ARBA00004251"/>
    </source>
</evidence>
<dbReference type="AlphaFoldDB" id="A0A8K1FY23"/>